<name>U5QGG5_GLOK1</name>
<dbReference type="InterPro" id="IPR051465">
    <property type="entry name" value="Cell_Envelope_Struct_Comp"/>
</dbReference>
<dbReference type="InterPro" id="IPR047684">
    <property type="entry name" value="Por_som-like"/>
</dbReference>
<dbReference type="HOGENOM" id="CLU_018575_1_0_3"/>
<evidence type="ECO:0000256" key="1">
    <source>
        <dbReference type="ARBA" id="ARBA00008769"/>
    </source>
</evidence>
<evidence type="ECO:0000256" key="2">
    <source>
        <dbReference type="RuleBase" id="RU363072"/>
    </source>
</evidence>
<feature type="region of interest" description="Disordered" evidence="3">
    <location>
        <begin position="178"/>
        <end position="215"/>
    </location>
</feature>
<keyword evidence="5" id="KW-1185">Reference proteome</keyword>
<sequence>MLLSFQGAIGSPFSILSDAVVKSSVCAAMAALLVAVNQAAAGAQTVPAADSLQDVQPGQWAYGALQHLIETYRADNADLERAFDSHEPLTRYEFAVGLNQVLGRMNGELSGGKEVTRADLEAVSRLQQEYRPMLASMEGRIEALETRIARLQAESFSPIVKMSGAVYVGLSAGTAARDLSPTPLNRSGAFEEEYGLDNPDYGSEDGSTAARRSSGQVPLSLAVRTDFKLTASFTGRDLLEILIRGEAGSSATSAYGGGRIFNFAGSNTDLSGEPGNPTPSVLARVAIDEFYYNFPIGSGDVRLIVGPRLEPREFIGRSAIADINATAFLRHSFQSNPLEFLPRGEEKGSGAALDWYASESLSVRAAYMALKGGQNRAEGGPFAGGLFGGDNQFLAEVEFRPADNLTLQLLYNRASRNGGFGATGTVLDEVPETFANLITGGAPGVANALALSVDWQISNDVGINGRLGYGLVTNGGQAGDARISSWSTALVIGRVFGSVADRIGVAIGQPIHIYAPGAGLLADTGTQTNFELFYQYALSDRITIKPDLQLISQPGNVYTNPLLTVGSVVGILRF</sequence>
<dbReference type="GO" id="GO:0015288">
    <property type="term" value="F:porin activity"/>
    <property type="evidence" value="ECO:0007669"/>
    <property type="project" value="InterPro"/>
</dbReference>
<dbReference type="EMBL" id="CP003587">
    <property type="protein sequence ID" value="AGY58057.1"/>
    <property type="molecule type" value="Genomic_DNA"/>
</dbReference>
<dbReference type="PANTHER" id="PTHR43308">
    <property type="entry name" value="OUTER MEMBRANE PROTEIN ALPHA-RELATED"/>
    <property type="match status" value="1"/>
</dbReference>
<comment type="similarity">
    <text evidence="1 2">Belongs to the OprB family.</text>
</comment>
<evidence type="ECO:0000313" key="5">
    <source>
        <dbReference type="Proteomes" id="UP000017396"/>
    </source>
</evidence>
<dbReference type="NCBIfam" id="NF033921">
    <property type="entry name" value="por_somb"/>
    <property type="match status" value="1"/>
</dbReference>
<evidence type="ECO:0000256" key="3">
    <source>
        <dbReference type="SAM" id="MobiDB-lite"/>
    </source>
</evidence>
<dbReference type="Pfam" id="PF04966">
    <property type="entry name" value="OprB"/>
    <property type="match status" value="1"/>
</dbReference>
<accession>U5QGG5</accession>
<reference evidence="4 5" key="1">
    <citation type="journal article" date="2013" name="PLoS ONE">
        <title>Cultivation and Complete Genome Sequencing of Gloeobacter kilaueensis sp. nov., from a Lava Cave in Kilauea Caldera, Hawai'i.</title>
        <authorList>
            <person name="Saw J.H."/>
            <person name="Schatz M."/>
            <person name="Brown M.V."/>
            <person name="Kunkel D.D."/>
            <person name="Foster J.S."/>
            <person name="Shick H."/>
            <person name="Christensen S."/>
            <person name="Hou S."/>
            <person name="Wan X."/>
            <person name="Donachie S.P."/>
        </authorList>
    </citation>
    <scope>NUCLEOTIDE SEQUENCE [LARGE SCALE GENOMIC DNA]</scope>
    <source>
        <strain evidence="5">JS</strain>
    </source>
</reference>
<proteinExistence type="inferred from homology"/>
<dbReference type="AlphaFoldDB" id="U5QGG5"/>
<gene>
    <name evidence="4" type="ORF">GKIL_1811</name>
</gene>
<dbReference type="KEGG" id="glj:GKIL_1811"/>
<protein>
    <submittedName>
        <fullName evidence="4">Carbohydrate-selective porin</fullName>
    </submittedName>
</protein>
<dbReference type="InterPro" id="IPR007049">
    <property type="entry name" value="Carb-sel_porin_OprB"/>
</dbReference>
<organism evidence="4 5">
    <name type="scientific">Gloeobacter kilaueensis (strain ATCC BAA-2537 / CCAP 1431/1 / ULC 316 / JS1)</name>
    <dbReference type="NCBI Taxonomy" id="1183438"/>
    <lineage>
        <taxon>Bacteria</taxon>
        <taxon>Bacillati</taxon>
        <taxon>Cyanobacteriota</taxon>
        <taxon>Cyanophyceae</taxon>
        <taxon>Gloeobacterales</taxon>
        <taxon>Gloeobacteraceae</taxon>
        <taxon>Gloeobacter</taxon>
    </lineage>
</organism>
<dbReference type="GO" id="GO:0016020">
    <property type="term" value="C:membrane"/>
    <property type="evidence" value="ECO:0007669"/>
    <property type="project" value="InterPro"/>
</dbReference>
<dbReference type="eggNOG" id="COG3659">
    <property type="taxonomic scope" value="Bacteria"/>
</dbReference>
<dbReference type="STRING" id="1183438.GKIL_1811"/>
<evidence type="ECO:0000313" key="4">
    <source>
        <dbReference type="EMBL" id="AGY58057.1"/>
    </source>
</evidence>
<dbReference type="Proteomes" id="UP000017396">
    <property type="component" value="Chromosome"/>
</dbReference>
<dbReference type="PANTHER" id="PTHR43308:SF1">
    <property type="entry name" value="OUTER MEMBRANE PROTEIN ALPHA"/>
    <property type="match status" value="1"/>
</dbReference>
<dbReference type="InterPro" id="IPR038673">
    <property type="entry name" value="OprB_sf"/>
</dbReference>
<dbReference type="GO" id="GO:0008643">
    <property type="term" value="P:carbohydrate transport"/>
    <property type="evidence" value="ECO:0007669"/>
    <property type="project" value="InterPro"/>
</dbReference>
<dbReference type="Gene3D" id="2.40.160.180">
    <property type="entry name" value="Carbohydrate-selective porin OprB"/>
    <property type="match status" value="1"/>
</dbReference>